<dbReference type="Proteomes" id="UP000199417">
    <property type="component" value="Unassembled WGS sequence"/>
</dbReference>
<protein>
    <submittedName>
        <fullName evidence="1">Transcriptional regulator, AbiEi antitoxin, Type IV TA system</fullName>
    </submittedName>
</protein>
<dbReference type="AlphaFoldDB" id="A0A1G6SCG2"/>
<gene>
    <name evidence="1" type="ORF">SAMN05444580_10386</name>
</gene>
<name>A0A1G6SCG2_9NOCA</name>
<proteinExistence type="predicted"/>
<reference evidence="1 2" key="1">
    <citation type="submission" date="2016-10" db="EMBL/GenBank/DDBJ databases">
        <authorList>
            <person name="de Groot N.N."/>
        </authorList>
    </citation>
    <scope>NUCLEOTIDE SEQUENCE [LARGE SCALE GENOMIC DNA]</scope>
    <source>
        <strain evidence="1 2">JCM 11308</strain>
    </source>
</reference>
<organism evidence="1 2">
    <name type="scientific">Rhodococcus tukisamuensis</name>
    <dbReference type="NCBI Taxonomy" id="168276"/>
    <lineage>
        <taxon>Bacteria</taxon>
        <taxon>Bacillati</taxon>
        <taxon>Actinomycetota</taxon>
        <taxon>Actinomycetes</taxon>
        <taxon>Mycobacteriales</taxon>
        <taxon>Nocardiaceae</taxon>
        <taxon>Rhodococcus</taxon>
    </lineage>
</organism>
<dbReference type="STRING" id="168276.SAMN05444580_10386"/>
<dbReference type="RefSeq" id="WP_072843428.1">
    <property type="nucleotide sequence ID" value="NZ_FNAB01000003.1"/>
</dbReference>
<evidence type="ECO:0000313" key="1">
    <source>
        <dbReference type="EMBL" id="SDD14371.1"/>
    </source>
</evidence>
<evidence type="ECO:0000313" key="2">
    <source>
        <dbReference type="Proteomes" id="UP000199417"/>
    </source>
</evidence>
<dbReference type="EMBL" id="FNAB01000003">
    <property type="protein sequence ID" value="SDD14371.1"/>
    <property type="molecule type" value="Genomic_DNA"/>
</dbReference>
<keyword evidence="2" id="KW-1185">Reference proteome</keyword>
<sequence>MDSFRDGVIRRTEALGDGHTDRDLRRGRDGGHLVTIRPGSYLRASDFGALDSVGQHRALTLATAAACDPDLVVSHTSAAVLHGIDLWSVPLDRVHLTADRTRGGKLGRRRHLHATPFRDDEVTVRNGARCTTVARTVVDLARTVPFEQAVVVGDCALHNKLVTPGELAQSIASAHHRSGVGAAARAVAFMDGRSESVGESRSRALMHRLRVPKPDLQQWISNSDGTVGRVDFLWGCGLVGEFDGLGKYRGEYRTGPASEEDAADAVIAEKCREDLLRAEGFMVVRWVWRELGTPNVVANRIRRGLELARR</sequence>
<accession>A0A1G6SCG2</accession>